<dbReference type="EMBL" id="BRXE01000037">
    <property type="protein sequence ID" value="GLB83937.1"/>
    <property type="molecule type" value="Genomic_DNA"/>
</dbReference>
<feature type="transmembrane region" description="Helical" evidence="1">
    <location>
        <begin position="139"/>
        <end position="158"/>
    </location>
</feature>
<sequence length="218" mass="23569">MNTLEQYRRNWPRVGAVIGMAAGGALALASRGRMTNLRALSAFNGIALLAHQYEEYEDPGYFPGQFNRGLFNSDQPRNYPLNTQTAMCINTAVAYPFYALPVLFPKVKWLGIGPVLFGMAQAVGHGVVFPVLSRSRYSPGFLASIFLHTPIGLAYFAALKAEDPVAKADWAKGIAYTVSVAALGVAAPNVLARNRHSPYAFTEKQMGRFAVPAVGVAD</sequence>
<name>A0A9P3Q5F8_9MYCO</name>
<dbReference type="GeneID" id="83630598"/>
<feature type="transmembrane region" description="Helical" evidence="1">
    <location>
        <begin position="110"/>
        <end position="132"/>
    </location>
</feature>
<evidence type="ECO:0008006" key="5">
    <source>
        <dbReference type="Google" id="ProtNLM"/>
    </source>
</evidence>
<dbReference type="InterPro" id="IPR025671">
    <property type="entry name" value="HXXEE"/>
</dbReference>
<keyword evidence="1" id="KW-1133">Transmembrane helix</keyword>
<evidence type="ECO:0000313" key="2">
    <source>
        <dbReference type="EMBL" id="GLB83937.1"/>
    </source>
</evidence>
<keyword evidence="4" id="KW-1185">Reference proteome</keyword>
<accession>A0A9P3Q5F8</accession>
<comment type="caution">
    <text evidence="3">The sequence shown here is derived from an EMBL/GenBank/DDBJ whole genome shotgun (WGS) entry which is preliminary data.</text>
</comment>
<dbReference type="Proteomes" id="UP001165663">
    <property type="component" value="Unassembled WGS sequence"/>
</dbReference>
<evidence type="ECO:0000313" key="4">
    <source>
        <dbReference type="Proteomes" id="UP001064782"/>
    </source>
</evidence>
<gene>
    <name evidence="3" type="ORF">Mkiyose1413_31110</name>
    <name evidence="2" type="ORF">SRL2020028_31930</name>
</gene>
<organism evidence="3 4">
    <name type="scientific">Mycobacterium kiyosense</name>
    <dbReference type="NCBI Taxonomy" id="2871094"/>
    <lineage>
        <taxon>Bacteria</taxon>
        <taxon>Bacillati</taxon>
        <taxon>Actinomycetota</taxon>
        <taxon>Actinomycetes</taxon>
        <taxon>Mycobacteriales</taxon>
        <taxon>Mycobacteriaceae</taxon>
        <taxon>Mycobacterium</taxon>
    </lineage>
</organism>
<keyword evidence="1" id="KW-0812">Transmembrane</keyword>
<dbReference type="RefSeq" id="WP_238305104.1">
    <property type="nucleotide sequence ID" value="NZ_BRXE01000037.1"/>
</dbReference>
<evidence type="ECO:0000313" key="3">
    <source>
        <dbReference type="EMBL" id="GLD31228.1"/>
    </source>
</evidence>
<protein>
    <recommendedName>
        <fullName evidence="5">HXXEE domain-containing protein</fullName>
    </recommendedName>
</protein>
<reference evidence="3" key="1">
    <citation type="submission" date="2022-08" db="EMBL/GenBank/DDBJ databases">
        <title>Mycobacterium kiyosense sp. nov., scotochromogenic slow-glowing species isolated from respiratory specimens.</title>
        <authorList>
            <person name="Fukano H."/>
            <person name="Kazumi Y."/>
            <person name="Sakagami N."/>
            <person name="Ato M."/>
            <person name="Mitarai S."/>
            <person name="Hoshino Y."/>
        </authorList>
    </citation>
    <scope>NUCLEOTIDE SEQUENCE</scope>
    <source>
        <strain evidence="3">1413</strain>
        <strain evidence="2">SRL2020-028</strain>
    </source>
</reference>
<keyword evidence="1" id="KW-0472">Membrane</keyword>
<proteinExistence type="predicted"/>
<feature type="transmembrane region" description="Helical" evidence="1">
    <location>
        <begin position="170"/>
        <end position="191"/>
    </location>
</feature>
<dbReference type="AlphaFoldDB" id="A0A9P3Q5F8"/>
<feature type="transmembrane region" description="Helical" evidence="1">
    <location>
        <begin position="12"/>
        <end position="29"/>
    </location>
</feature>
<evidence type="ECO:0000256" key="1">
    <source>
        <dbReference type="SAM" id="Phobius"/>
    </source>
</evidence>
<dbReference type="Proteomes" id="UP001064782">
    <property type="component" value="Unassembled WGS sequence"/>
</dbReference>
<dbReference type="EMBL" id="BRZI01000022">
    <property type="protein sequence ID" value="GLD31228.1"/>
    <property type="molecule type" value="Genomic_DNA"/>
</dbReference>
<dbReference type="Pfam" id="PF13787">
    <property type="entry name" value="HXXEE"/>
    <property type="match status" value="1"/>
</dbReference>